<dbReference type="GO" id="GO:0005730">
    <property type="term" value="C:nucleolus"/>
    <property type="evidence" value="ECO:0007669"/>
    <property type="project" value="TreeGrafter"/>
</dbReference>
<evidence type="ECO:0000313" key="5">
    <source>
        <dbReference type="EMBL" id="ODV64861.1"/>
    </source>
</evidence>
<dbReference type="Pfam" id="PF11707">
    <property type="entry name" value="Npa1"/>
    <property type="match status" value="1"/>
</dbReference>
<feature type="domain" description="URB1 N-terminal" evidence="2">
    <location>
        <begin position="35"/>
        <end position="355"/>
    </location>
</feature>
<evidence type="ECO:0000259" key="2">
    <source>
        <dbReference type="Pfam" id="PF11707"/>
    </source>
</evidence>
<dbReference type="OrthoDB" id="72892at2759"/>
<dbReference type="STRING" id="984485.A0A1E4RC92"/>
<reference evidence="6" key="1">
    <citation type="submission" date="2016-05" db="EMBL/GenBank/DDBJ databases">
        <title>Comparative genomics of biotechnologically important yeasts.</title>
        <authorList>
            <consortium name="DOE Joint Genome Institute"/>
            <person name="Riley R."/>
            <person name="Haridas S."/>
            <person name="Wolfe K.H."/>
            <person name="Lopes M.R."/>
            <person name="Hittinger C.T."/>
            <person name="Goker M."/>
            <person name="Salamov A."/>
            <person name="Wisecaver J."/>
            <person name="Long T.M."/>
            <person name="Aerts A.L."/>
            <person name="Barry K."/>
            <person name="Choi C."/>
            <person name="Clum A."/>
            <person name="Coughlan A.Y."/>
            <person name="Deshpande S."/>
            <person name="Douglass A.P."/>
            <person name="Hanson S.J."/>
            <person name="Klenk H.-P."/>
            <person name="Labutti K."/>
            <person name="Lapidus A."/>
            <person name="Lindquist E."/>
            <person name="Lipzen A."/>
            <person name="Meier-Kolthoff J.P."/>
            <person name="Ohm R.A."/>
            <person name="Otillar R.P."/>
            <person name="Pangilinan J."/>
            <person name="Peng Y."/>
            <person name="Rokas A."/>
            <person name="Rosa C.A."/>
            <person name="Scheuner C."/>
            <person name="Sibirny A.A."/>
            <person name="Slot J.C."/>
            <person name="Stielow J.B."/>
            <person name="Sun H."/>
            <person name="Kurtzman C.P."/>
            <person name="Blackwell M."/>
            <person name="Grigoriev I.V."/>
            <person name="Jeffries T.W."/>
        </authorList>
    </citation>
    <scope>NUCLEOTIDE SEQUENCE [LARGE SCALE GENOMIC DNA]</scope>
    <source>
        <strain evidence="6">NRRL Y-1933</strain>
    </source>
</reference>
<keyword evidence="6" id="KW-1185">Reference proteome</keyword>
<protein>
    <recommendedName>
        <fullName evidence="7">Nucleolar pre-ribosomal-associated protein 1 C-terminal domain-containing protein</fullName>
    </recommendedName>
</protein>
<dbReference type="Pfam" id="PF26140">
    <property type="entry name" value="HEAT_URB1"/>
    <property type="match status" value="1"/>
</dbReference>
<evidence type="ECO:0000259" key="3">
    <source>
        <dbReference type="Pfam" id="PF16201"/>
    </source>
</evidence>
<dbReference type="RefSeq" id="XP_020073928.1">
    <property type="nucleotide sequence ID" value="XM_020219582.1"/>
</dbReference>
<dbReference type="InterPro" id="IPR039844">
    <property type="entry name" value="URB1"/>
</dbReference>
<feature type="domain" description="URB1 central HEAT repeat" evidence="4">
    <location>
        <begin position="487"/>
        <end position="637"/>
    </location>
</feature>
<dbReference type="Pfam" id="PF16201">
    <property type="entry name" value="NopRA1"/>
    <property type="match status" value="1"/>
</dbReference>
<organism evidence="5 6">
    <name type="scientific">Hyphopichia burtonii NRRL Y-1933</name>
    <dbReference type="NCBI Taxonomy" id="984485"/>
    <lineage>
        <taxon>Eukaryota</taxon>
        <taxon>Fungi</taxon>
        <taxon>Dikarya</taxon>
        <taxon>Ascomycota</taxon>
        <taxon>Saccharomycotina</taxon>
        <taxon>Pichiomycetes</taxon>
        <taxon>Debaryomycetaceae</taxon>
        <taxon>Hyphopichia</taxon>
    </lineage>
</organism>
<gene>
    <name evidence="5" type="ORF">HYPBUDRAFT_13566</name>
</gene>
<dbReference type="InterPro" id="IPR021714">
    <property type="entry name" value="URB1_N"/>
</dbReference>
<proteinExistence type="predicted"/>
<dbReference type="EMBL" id="KV454546">
    <property type="protein sequence ID" value="ODV64861.1"/>
    <property type="molecule type" value="Genomic_DNA"/>
</dbReference>
<keyword evidence="1" id="KW-0175">Coiled coil</keyword>
<name>A0A1E4RC92_9ASCO</name>
<evidence type="ECO:0000313" key="6">
    <source>
        <dbReference type="Proteomes" id="UP000095085"/>
    </source>
</evidence>
<evidence type="ECO:0000259" key="4">
    <source>
        <dbReference type="Pfam" id="PF26140"/>
    </source>
</evidence>
<dbReference type="GO" id="GO:0000463">
    <property type="term" value="P:maturation of LSU-rRNA from tricistronic rRNA transcript (SSU-rRNA, 5.8S rRNA, LSU-rRNA)"/>
    <property type="evidence" value="ECO:0007669"/>
    <property type="project" value="TreeGrafter"/>
</dbReference>
<dbReference type="InterPro" id="IPR032436">
    <property type="entry name" value="URB1_C"/>
</dbReference>
<feature type="coiled-coil region" evidence="1">
    <location>
        <begin position="1146"/>
        <end position="1180"/>
    </location>
</feature>
<sequence length="1532" mass="178409">MREHSSNVDSALLEKFYQVKSPQQVLEFVAASNLPKIISNWSYFISINDHSQFLRITNKLSEFTGLVNSVFNDNNDDLSNKLAILEYKQAFTDCYLDMLNNHTKIFMKCLNNRPNLINPILSLLTNVIEFPNYIIVNDVLNNFDFNSSFLTKLPSNSNKLVRSKFIIFWFKLCSITNSFIRKDLLLISKLMNNIWKSLEEDSAESLSVIISFINDKICHDINFKKSTKSKILNENFLHKFSLLLNKIDQPVYSTCQKEYHDLFNLLVTDLTYGLRFPINNNGIDLSINNKNFKLNNKVIYTLLTFLKPWESHSHLNLCIAILSSNLELIAPYSNWIVANGGGYHDPSLTSWWIGHTLLYSRILSIPNLSKADQISLAPLSKSSLMKCLELKNLLIVQLSLQLIFLQLNHLSNVDSTVIEIVLGNFPNLSYFTNFLNHENKIIKLTISMILSSFEKFKSSNISIPLSDLNLENKYDLILLNNYLSIQSKDFKWFNKSQSSNSFFTNLLKLGNSKLFSKIFLILSNLTKDTLIFNSNLIESPLIPLILLGIPNNEVAKLIDETISRSIKFPYKYLDISHQNHNDLSLFIIVLFEQLNYIERTPEIQDWLDDLCGKLVLIGESEIELKKLNPSTKIKLENINQPISKFQFGNLFYKLNNCSNEKEIMDNFLKLGNYIVSDNSLNKFVSSEKFWGHFFKSDNVLVIHLLNELFQNLDVFKNSEQNEFQTFVFEKLKNNEIMKVDFTWLLTNHQLIELTNSNNSDPNIYQELINRKIDIKPNFQLILKPEFESILKSYQIPLSLIENDLKTFKNLLPNVSPQSDLLNLKTKDEDLLIFISSFYKPFFDKHLEIVPSVLKLQNPEFSIKIFNHSFDKFNINDLSKVVQDFVKENLKKLFTPEFVELIGNFQIENIPFINDWLYKTILYITKKFAESTELSSKFDSFLIKTDQINFSKLPILIINSQLEVILNSKDWINNEIYLNHAYLLINSKSIQYEKLLQIFINNEHNSLFQLPTNETREVRIKSALIIERFFNLNPLKNSTESFLDNILNFYLGSIRKDDLVLKNIMKTIETNINKSWIHKVSNWDFANSLNESDLELVGFERLFIRDKSSFILAISKNFIINTINNINISDALISYNYIDTIYDAEFLLLLIINNDELISEINNEEENVTQIKIDLKKLIESSLLQFIIANLSNSNKDIVNITKVLLNGMLKSIELQEFKDKNIFQVYLCNILNTLKSEKFEHYSSLIWYSYASLVPILSNPGHFLYEKVFRYILSNPTISEIPLFKSISNPFADEEELSSHDLYYRQINWLITDLIHGTKQLDDLNIIRLKKIIEWLMNINNSLYAPFKTKQLILNYIYNLQKLNNGSDLLITRFAILSNFEIIRQSLQNDNLIDKQLKLNIDQILLRFGITFQSNKRIKDWTANDLPNVIKRLGKLAHYSFDLVLISIILAGIHRNTGLVFDTSHFSSVDFRRWFGNYLAFGESCYDRTVSILKYSGYFKQRNLVYDYVSKEAGKYLKEQTGRDLNDFSKEN</sequence>
<dbReference type="GO" id="GO:0000466">
    <property type="term" value="P:maturation of 5.8S rRNA from tricistronic rRNA transcript (SSU-rRNA, 5.8S rRNA, LSU-rRNA)"/>
    <property type="evidence" value="ECO:0007669"/>
    <property type="project" value="TreeGrafter"/>
</dbReference>
<accession>A0A1E4RC92</accession>
<dbReference type="InterPro" id="IPR059018">
    <property type="entry name" value="HEAT_URB1"/>
</dbReference>
<dbReference type="Pfam" id="PF08520">
    <property type="entry name" value="Mitofissin"/>
    <property type="match status" value="1"/>
</dbReference>
<dbReference type="InterPro" id="IPR013726">
    <property type="entry name" value="Mitofissin"/>
</dbReference>
<dbReference type="Proteomes" id="UP000095085">
    <property type="component" value="Unassembled WGS sequence"/>
</dbReference>
<feature type="domain" description="URB1 C-terminal" evidence="3">
    <location>
        <begin position="1183"/>
        <end position="1378"/>
    </location>
</feature>
<evidence type="ECO:0000256" key="1">
    <source>
        <dbReference type="SAM" id="Coils"/>
    </source>
</evidence>
<dbReference type="PANTHER" id="PTHR13500">
    <property type="entry name" value="NUCLEOLAR PRERIBOSOMAL-ASSOCIATED PROTEIN 1"/>
    <property type="match status" value="1"/>
</dbReference>
<dbReference type="PANTHER" id="PTHR13500:SF0">
    <property type="entry name" value="NUCLEOLAR PRE-RIBOSOMAL-ASSOCIATED PROTEIN 1"/>
    <property type="match status" value="1"/>
</dbReference>
<evidence type="ECO:0008006" key="7">
    <source>
        <dbReference type="Google" id="ProtNLM"/>
    </source>
</evidence>
<dbReference type="GeneID" id="30994132"/>